<organism evidence="2 3">
    <name type="scientific">Vibrio sinensis</name>
    <dbReference type="NCBI Taxonomy" id="2302434"/>
    <lineage>
        <taxon>Bacteria</taxon>
        <taxon>Pseudomonadati</taxon>
        <taxon>Pseudomonadota</taxon>
        <taxon>Gammaproteobacteria</taxon>
        <taxon>Vibrionales</taxon>
        <taxon>Vibrionaceae</taxon>
        <taxon>Vibrio</taxon>
    </lineage>
</organism>
<feature type="signal peptide" evidence="1">
    <location>
        <begin position="1"/>
        <end position="20"/>
    </location>
</feature>
<evidence type="ECO:0000313" key="3">
    <source>
        <dbReference type="Proteomes" id="UP000273252"/>
    </source>
</evidence>
<keyword evidence="3" id="KW-1185">Reference proteome</keyword>
<dbReference type="AlphaFoldDB" id="A0A3A6QS89"/>
<evidence type="ECO:0000256" key="1">
    <source>
        <dbReference type="SAM" id="SignalP"/>
    </source>
</evidence>
<sequence>MKAVLIAIWLMLGLATSSFASNSAFSSNNSSSAFTDTSTPKIHSTSTQNQVVVTLPSNYDASDIVKVEVNDHSYLAVYFHSHVSGRVDSVWCAR</sequence>
<dbReference type="EMBL" id="QVMU01000009">
    <property type="protein sequence ID" value="RJX70921.1"/>
    <property type="molecule type" value="Genomic_DNA"/>
</dbReference>
<feature type="chain" id="PRO_5017195533" evidence="1">
    <location>
        <begin position="21"/>
        <end position="94"/>
    </location>
</feature>
<dbReference type="Proteomes" id="UP000273252">
    <property type="component" value="Unassembled WGS sequence"/>
</dbReference>
<protein>
    <submittedName>
        <fullName evidence="2">Uncharacterized protein</fullName>
    </submittedName>
</protein>
<accession>A0A3A6QS89</accession>
<keyword evidence="1" id="KW-0732">Signal</keyword>
<gene>
    <name evidence="2" type="ORF">DZ860_11335</name>
</gene>
<comment type="caution">
    <text evidence="2">The sequence shown here is derived from an EMBL/GenBank/DDBJ whole genome shotgun (WGS) entry which is preliminary data.</text>
</comment>
<reference evidence="2 3" key="1">
    <citation type="submission" date="2018-08" db="EMBL/GenBank/DDBJ databases">
        <title>Vibrio isolated from the Eastern China Marginal Seas.</title>
        <authorList>
            <person name="Li Y."/>
        </authorList>
    </citation>
    <scope>NUCLEOTIDE SEQUENCE [LARGE SCALE GENOMIC DNA]</scope>
    <source>
        <strain evidence="2 3">BEI233</strain>
    </source>
</reference>
<evidence type="ECO:0000313" key="2">
    <source>
        <dbReference type="EMBL" id="RJX70921.1"/>
    </source>
</evidence>
<proteinExistence type="predicted"/>
<name>A0A3A6QS89_9VIBR</name>